<evidence type="ECO:0000256" key="2">
    <source>
        <dbReference type="ARBA" id="ARBA00022729"/>
    </source>
</evidence>
<dbReference type="Gene3D" id="1.20.1420.20">
    <property type="entry name" value="M75 peptidase, HXXE motif"/>
    <property type="match status" value="1"/>
</dbReference>
<dbReference type="PROSITE" id="PS51257">
    <property type="entry name" value="PROKAR_LIPOPROTEIN"/>
    <property type="match status" value="1"/>
</dbReference>
<gene>
    <name evidence="4" type="ORF">CF392_08680</name>
</gene>
<dbReference type="InterPro" id="IPR018976">
    <property type="entry name" value="Imelysin-like"/>
</dbReference>
<protein>
    <recommendedName>
        <fullName evidence="3">Imelysin-like domain-containing protein</fullName>
    </recommendedName>
</protein>
<keyword evidence="2" id="KW-0732">Signal</keyword>
<dbReference type="EMBL" id="NMPM01000046">
    <property type="protein sequence ID" value="PAV25860.1"/>
    <property type="molecule type" value="Genomic_DNA"/>
</dbReference>
<evidence type="ECO:0000313" key="5">
    <source>
        <dbReference type="Proteomes" id="UP000218332"/>
    </source>
</evidence>
<name>A0A2A2I431_9GAMM</name>
<dbReference type="AlphaFoldDB" id="A0A2A2I431"/>
<dbReference type="GO" id="GO:0030313">
    <property type="term" value="C:cell envelope"/>
    <property type="evidence" value="ECO:0007669"/>
    <property type="project" value="UniProtKB-SubCell"/>
</dbReference>
<evidence type="ECO:0000256" key="1">
    <source>
        <dbReference type="ARBA" id="ARBA00004196"/>
    </source>
</evidence>
<keyword evidence="5" id="KW-1185">Reference proteome</keyword>
<comment type="subcellular location">
    <subcellularLocation>
        <location evidence="1">Cell envelope</location>
    </subcellularLocation>
</comment>
<accession>A0A2A2I431</accession>
<dbReference type="InterPro" id="IPR038352">
    <property type="entry name" value="Imelysin_sf"/>
</dbReference>
<sequence>MVRRWFGIGLIVLVLAGCDSAPEPPPTVASSAGTALSDNLKTLVRGQLIDSCDSASALSDAVNGLLNEPTPDSLNTAKVAWKAAHREYQAIALLYQLADTAPPHWYQGRRDPVDAHPILPGYLDQVPSYPNSGLVYSETPLTPSFLKNAHQSIDFYYLTLGFHPMEFLLWERPGEVHPAQIYESAQDGDNQGVRTQRRRRTLLRLIAERLENDLNALCTPPNQAYLLRALHQRMARTESVTGVLTDTLETTLGEVLERRQNHPSGQTEEGMPVAHSPWAGADMAEWQHLISDLRTSWLPALAEDDEPEALSTALQSLEEAIRRLPESPFGESIDPVLEALAQLKTQPGD</sequence>
<evidence type="ECO:0000259" key="3">
    <source>
        <dbReference type="Pfam" id="PF09375"/>
    </source>
</evidence>
<reference evidence="4 5" key="1">
    <citation type="submission" date="2017-07" db="EMBL/GenBank/DDBJ databases">
        <title>Tamlnaduibacter salinus (Mi-7) genome sequencing.</title>
        <authorList>
            <person name="Verma A."/>
            <person name="Krishnamurthi S."/>
        </authorList>
    </citation>
    <scope>NUCLEOTIDE SEQUENCE [LARGE SCALE GENOMIC DNA]</scope>
    <source>
        <strain evidence="4 5">Mi-7</strain>
    </source>
</reference>
<organism evidence="4 5">
    <name type="scientific">Tamilnaduibacter salinus</name>
    <dbReference type="NCBI Taxonomy" id="1484056"/>
    <lineage>
        <taxon>Bacteria</taxon>
        <taxon>Pseudomonadati</taxon>
        <taxon>Pseudomonadota</taxon>
        <taxon>Gammaproteobacteria</taxon>
        <taxon>Pseudomonadales</taxon>
        <taxon>Marinobacteraceae</taxon>
        <taxon>Tamilnaduibacter</taxon>
    </lineage>
</organism>
<evidence type="ECO:0000313" key="4">
    <source>
        <dbReference type="EMBL" id="PAV25860.1"/>
    </source>
</evidence>
<dbReference type="Pfam" id="PF09375">
    <property type="entry name" value="Peptidase_M75"/>
    <property type="match status" value="1"/>
</dbReference>
<comment type="caution">
    <text evidence="4">The sequence shown here is derived from an EMBL/GenBank/DDBJ whole genome shotgun (WGS) entry which is preliminary data.</text>
</comment>
<feature type="domain" description="Imelysin-like" evidence="3">
    <location>
        <begin position="51"/>
        <end position="333"/>
    </location>
</feature>
<dbReference type="Proteomes" id="UP000218332">
    <property type="component" value="Unassembled WGS sequence"/>
</dbReference>
<dbReference type="RefSeq" id="WP_095611065.1">
    <property type="nucleotide sequence ID" value="NZ_NMPM01000046.1"/>
</dbReference>
<proteinExistence type="predicted"/>